<evidence type="ECO:0000313" key="4">
    <source>
        <dbReference type="Proteomes" id="UP000682733"/>
    </source>
</evidence>
<comment type="caution">
    <text evidence="3">The sequence shown here is derived from an EMBL/GenBank/DDBJ whole genome shotgun (WGS) entry which is preliminary data.</text>
</comment>
<dbReference type="Proteomes" id="UP000677228">
    <property type="component" value="Unassembled WGS sequence"/>
</dbReference>
<gene>
    <name evidence="2" type="ORF">OVA965_LOCUS20247</name>
    <name evidence="3" type="ORF">TMI583_LOCUS20565</name>
</gene>
<protein>
    <submittedName>
        <fullName evidence="3">Uncharacterized protein</fullName>
    </submittedName>
</protein>
<feature type="region of interest" description="Disordered" evidence="1">
    <location>
        <begin position="129"/>
        <end position="148"/>
    </location>
</feature>
<feature type="compositionally biased region" description="Gly residues" evidence="1">
    <location>
        <begin position="129"/>
        <end position="144"/>
    </location>
</feature>
<sequence length="1000" mass="115581">MLLYSNILYVIKSNYPDCFCPNNEIRIINSDKLYLDVDLSSKEYSGVNIVLVSPHQKLVRNKNKLHITTDGEDAKDIWKNNPAKNGYGTDRSGKGNKREDGSDGKHGKSAGHVYVVANELPPIEVSAYGGKGGRGQNGGNGASGITGVDGRDADKHAMREKLERWWAFYGGSWGFRYRRIGTDGTAGGSGGDAGSGGYCGDEGDSGLVKLVPLDNVSLITQKKSVGRNRKSDNGKPGEPGEAGKHGRDGLDYVAISNTQKFFKAMVTSRKLDNLKGGRLHSGDRYNHEEKQRFKHYSMLSMEDDEHNRRFQNKYTTKDKQNGASMTCKHKDQDVVQQIHAINHQHVFQKTAQFFDKYCNPQKLASHQHWLAPSLNHFLEKMATLEGLPPHKVHTLPNIERAAEQILILQEKFSQTIKVENQRFDSKRLNTEQMNIGVMLLAEQVLSQYDDFLQQYRAVYQQLHQIQRVDVNQLATGLEIRSVQIANLRSTINRIINEQRFHQRLVASQRRAEALMEMPQEELSKSLLDRQNVEILKENLYKQAWRKFQTENNLVDVEIIEEFNNKPSEASLLITGDYFLEKLEAIIVAHTVEEMSLKAKISSFIFTYLYNLQQADYNLEGWRYLEDQNRTLEKILINCNSLENSHTLDLLIEFTKGMQRECLRHYWFIWTMKTLDRVREFSNENLRAIEQNFLNILEILRAVDDNQLQQMNSKLKNASILKEFPFYNFKPTLYTDNRSELIKSINNFNQISNQVNLLEVFHQFSNSSFFNKKQPNILQDLLTNVDQLDIINNFLFIFLHNLSLMNIDKDDFDILTKQIEKIEHVLVQNPRSSLYNITFNFSIAIEKIKINHSITSDKSADLDRISQSNNLYDLLNFHSSTSHEQKNVIYTTEQQIDAFNTLNDPLLVEEIFSKLKNYGKINSWSQNKKIIEFVRWTTENLERLEYKTKEHVYCIVKNILQKIIISDLSNALQFLRIVLDYKRTKLKIEKQEKEIESTKIK</sequence>
<feature type="region of interest" description="Disordered" evidence="1">
    <location>
        <begin position="75"/>
        <end position="109"/>
    </location>
</feature>
<reference evidence="3" key="1">
    <citation type="submission" date="2021-02" db="EMBL/GenBank/DDBJ databases">
        <authorList>
            <person name="Nowell W R."/>
        </authorList>
    </citation>
    <scope>NUCLEOTIDE SEQUENCE</scope>
</reference>
<feature type="region of interest" description="Disordered" evidence="1">
    <location>
        <begin position="220"/>
        <end position="248"/>
    </location>
</feature>
<evidence type="ECO:0000256" key="1">
    <source>
        <dbReference type="SAM" id="MobiDB-lite"/>
    </source>
</evidence>
<dbReference type="AlphaFoldDB" id="A0A8S2LF88"/>
<evidence type="ECO:0000313" key="2">
    <source>
        <dbReference type="EMBL" id="CAF1122412.1"/>
    </source>
</evidence>
<dbReference type="EMBL" id="CAJNOK010010694">
    <property type="protein sequence ID" value="CAF1122412.1"/>
    <property type="molecule type" value="Genomic_DNA"/>
</dbReference>
<dbReference type="EMBL" id="CAJOBA010017865">
    <property type="protein sequence ID" value="CAF3897371.1"/>
    <property type="molecule type" value="Genomic_DNA"/>
</dbReference>
<name>A0A8S2LF88_9BILA</name>
<feature type="compositionally biased region" description="Basic and acidic residues" evidence="1">
    <location>
        <begin position="91"/>
        <end position="106"/>
    </location>
</feature>
<proteinExistence type="predicted"/>
<organism evidence="3 4">
    <name type="scientific">Didymodactylos carnosus</name>
    <dbReference type="NCBI Taxonomy" id="1234261"/>
    <lineage>
        <taxon>Eukaryota</taxon>
        <taxon>Metazoa</taxon>
        <taxon>Spiralia</taxon>
        <taxon>Gnathifera</taxon>
        <taxon>Rotifera</taxon>
        <taxon>Eurotatoria</taxon>
        <taxon>Bdelloidea</taxon>
        <taxon>Philodinida</taxon>
        <taxon>Philodinidae</taxon>
        <taxon>Didymodactylos</taxon>
    </lineage>
</organism>
<accession>A0A8S2LF88</accession>
<dbReference type="Proteomes" id="UP000682733">
    <property type="component" value="Unassembled WGS sequence"/>
</dbReference>
<evidence type="ECO:0000313" key="3">
    <source>
        <dbReference type="EMBL" id="CAF3897371.1"/>
    </source>
</evidence>